<keyword evidence="3" id="KW-1003">Cell membrane</keyword>
<evidence type="ECO:0000256" key="2">
    <source>
        <dbReference type="ARBA" id="ARBA00007977"/>
    </source>
</evidence>
<keyword evidence="4 7" id="KW-0812">Transmembrane</keyword>
<dbReference type="EMBL" id="LGUT01002739">
    <property type="protein sequence ID" value="KOG86584.1"/>
    <property type="molecule type" value="Genomic_DNA"/>
</dbReference>
<evidence type="ECO:0000256" key="3">
    <source>
        <dbReference type="ARBA" id="ARBA00022475"/>
    </source>
</evidence>
<accession>A0ABR5IZJ0</accession>
<feature type="non-terminal residue" evidence="8">
    <location>
        <position position="1"/>
    </location>
</feature>
<evidence type="ECO:0000256" key="4">
    <source>
        <dbReference type="ARBA" id="ARBA00022692"/>
    </source>
</evidence>
<keyword evidence="9" id="KW-1185">Reference proteome</keyword>
<proteinExistence type="inferred from homology"/>
<comment type="caution">
    <text evidence="8">The sequence shown here is derived from an EMBL/GenBank/DDBJ whole genome shotgun (WGS) entry which is preliminary data.</text>
</comment>
<sequence length="141" mass="14070">KLMRVALLAPLVAAVALAVRRRRQYDARVAAAEADAEAPADGTGGSGGGKVAGKRPTLVPLFVLGFLAMVALRSTGQVPGGALDAAQEAQELLLAAALFGLGSAVHLPTLVRTGGRVAALGLCSWVVVAGVSYAGVLLTTA</sequence>
<organism evidence="8 9">
    <name type="scientific">Streptomyces varsoviensis</name>
    <dbReference type="NCBI Taxonomy" id="67373"/>
    <lineage>
        <taxon>Bacteria</taxon>
        <taxon>Bacillati</taxon>
        <taxon>Actinomycetota</taxon>
        <taxon>Actinomycetes</taxon>
        <taxon>Kitasatosporales</taxon>
        <taxon>Streptomycetaceae</taxon>
        <taxon>Streptomyces</taxon>
    </lineage>
</organism>
<comment type="subcellular location">
    <subcellularLocation>
        <location evidence="1">Cell membrane</location>
        <topology evidence="1">Multi-pass membrane protein</topology>
    </subcellularLocation>
</comment>
<dbReference type="PANTHER" id="PTHR30106:SF2">
    <property type="entry name" value="UPF0324 INNER MEMBRANE PROTEIN YEIH"/>
    <property type="match status" value="1"/>
</dbReference>
<protein>
    <submittedName>
        <fullName evidence="8">Membrane protein</fullName>
    </submittedName>
</protein>
<feature type="transmembrane region" description="Helical" evidence="7">
    <location>
        <begin position="92"/>
        <end position="111"/>
    </location>
</feature>
<dbReference type="PANTHER" id="PTHR30106">
    <property type="entry name" value="INNER MEMBRANE PROTEIN YEIH-RELATED"/>
    <property type="match status" value="1"/>
</dbReference>
<comment type="similarity">
    <text evidence="2">Belongs to the UPF0324 family.</text>
</comment>
<evidence type="ECO:0000256" key="7">
    <source>
        <dbReference type="SAM" id="Phobius"/>
    </source>
</evidence>
<evidence type="ECO:0000313" key="9">
    <source>
        <dbReference type="Proteomes" id="UP000037020"/>
    </source>
</evidence>
<evidence type="ECO:0000256" key="5">
    <source>
        <dbReference type="ARBA" id="ARBA00022989"/>
    </source>
</evidence>
<reference evidence="8 9" key="1">
    <citation type="submission" date="2015-07" db="EMBL/GenBank/DDBJ databases">
        <authorList>
            <person name="Ju K.-S."/>
            <person name="Doroghazi J.R."/>
            <person name="Metcalf W.W."/>
        </authorList>
    </citation>
    <scope>NUCLEOTIDE SEQUENCE [LARGE SCALE GENOMIC DNA]</scope>
    <source>
        <strain evidence="8 9">NRRL B-3589</strain>
    </source>
</reference>
<evidence type="ECO:0000313" key="8">
    <source>
        <dbReference type="EMBL" id="KOG86584.1"/>
    </source>
</evidence>
<keyword evidence="5 7" id="KW-1133">Transmembrane helix</keyword>
<feature type="transmembrane region" description="Helical" evidence="7">
    <location>
        <begin position="117"/>
        <end position="138"/>
    </location>
</feature>
<dbReference type="Proteomes" id="UP000037020">
    <property type="component" value="Unassembled WGS sequence"/>
</dbReference>
<evidence type="ECO:0000256" key="6">
    <source>
        <dbReference type="ARBA" id="ARBA00023136"/>
    </source>
</evidence>
<gene>
    <name evidence="8" type="ORF">ADK38_30210</name>
</gene>
<evidence type="ECO:0000256" key="1">
    <source>
        <dbReference type="ARBA" id="ARBA00004651"/>
    </source>
</evidence>
<feature type="transmembrane region" description="Helical" evidence="7">
    <location>
        <begin position="56"/>
        <end position="72"/>
    </location>
</feature>
<name>A0ABR5IZJ0_9ACTN</name>
<keyword evidence="6 7" id="KW-0472">Membrane</keyword>
<dbReference type="Pfam" id="PF03601">
    <property type="entry name" value="Cons_hypoth698"/>
    <property type="match status" value="1"/>
</dbReference>
<dbReference type="InterPro" id="IPR018383">
    <property type="entry name" value="UPF0324_pro"/>
</dbReference>